<evidence type="ECO:0000259" key="10">
    <source>
        <dbReference type="Pfam" id="PF08472"/>
    </source>
</evidence>
<evidence type="ECO:0000313" key="11">
    <source>
        <dbReference type="EMBL" id="KAI3912044.1"/>
    </source>
</evidence>
<dbReference type="Pfam" id="PF05116">
    <property type="entry name" value="S6PP"/>
    <property type="match status" value="1"/>
</dbReference>
<evidence type="ECO:0000256" key="2">
    <source>
        <dbReference type="ARBA" id="ARBA00005070"/>
    </source>
</evidence>
<evidence type="ECO:0000256" key="6">
    <source>
        <dbReference type="ARBA" id="ARBA00022842"/>
    </source>
</evidence>
<dbReference type="InterPro" id="IPR051518">
    <property type="entry name" value="Sucrose_Phosphatase"/>
</dbReference>
<dbReference type="InterPro" id="IPR032710">
    <property type="entry name" value="NTF2-like_dom_sf"/>
</dbReference>
<dbReference type="InterPro" id="IPR023214">
    <property type="entry name" value="HAD_sf"/>
</dbReference>
<comment type="similarity">
    <text evidence="3 8">Belongs to the sucrose phosphatase family.</text>
</comment>
<dbReference type="NCBIfam" id="TIGR01484">
    <property type="entry name" value="HAD-SF-IIB"/>
    <property type="match status" value="1"/>
</dbReference>
<dbReference type="SUPFAM" id="SSF56784">
    <property type="entry name" value="HAD-like"/>
    <property type="match status" value="1"/>
</dbReference>
<dbReference type="InterPro" id="IPR006380">
    <property type="entry name" value="SPP-like_dom"/>
</dbReference>
<keyword evidence="6 8" id="KW-0460">Magnesium</keyword>
<feature type="domain" description="Sucrose phosphatase-like" evidence="9">
    <location>
        <begin position="1"/>
        <end position="252"/>
    </location>
</feature>
<name>A0AAD4SKI8_9MAGN</name>
<accession>A0AAD4SKI8</accession>
<dbReference type="Gene3D" id="3.40.50.1000">
    <property type="entry name" value="HAD superfamily/HAD-like"/>
    <property type="match status" value="1"/>
</dbReference>
<dbReference type="GO" id="GO:0005986">
    <property type="term" value="P:sucrose biosynthetic process"/>
    <property type="evidence" value="ECO:0007669"/>
    <property type="project" value="UniProtKB-UniRule"/>
</dbReference>
<sequence length="403" mass="45658">MLISDLDLTMVDHQCDEDNISQLSFNALWESHYHHDSLLVFSTGRTLAVYKRLKKDKPMLTPDITIIHTKTYDPNANLLFLNENWDKGIIMEETDKFPELSCQSEADQRQYKVSFFVDNDKADGVIKALSERLQKHWVTATYKIVFSGGKALDVLPKRGGKGEAITKLGPISEGFSLGKFGHGKQPCNTLVCGDSGNDAELFGVPDVFGVMVGNAMEELLQWREENAKNNPNIIHTTERCAAGIIQAIGHFKLGPNLSPRDVLDFSKTGLEVVKFYIFYEQWRRAEIADPERHIENLKEIFYPSGVFVSLSSQEHPLHDCLGQLTKFYGNRQGKQFRVWVDHVTSTQIGSETWSMKFDKWEFSDDGPKGRTSTVSTSDGFVWMHMHQTLLTGFGATDQTYLLF</sequence>
<dbReference type="InterPro" id="IPR012847">
    <property type="entry name" value="Sucrose_phosphatase_pln/cyn"/>
</dbReference>
<dbReference type="Pfam" id="PF08472">
    <property type="entry name" value="S6PP_C"/>
    <property type="match status" value="1"/>
</dbReference>
<evidence type="ECO:0000256" key="1">
    <source>
        <dbReference type="ARBA" id="ARBA00001946"/>
    </source>
</evidence>
<dbReference type="SFLD" id="SFLDS00003">
    <property type="entry name" value="Haloacid_Dehalogenase"/>
    <property type="match status" value="1"/>
</dbReference>
<evidence type="ECO:0000256" key="8">
    <source>
        <dbReference type="RuleBase" id="RU368007"/>
    </source>
</evidence>
<evidence type="ECO:0000256" key="7">
    <source>
        <dbReference type="ARBA" id="ARBA00048036"/>
    </source>
</evidence>
<dbReference type="SFLD" id="SFLDG01141">
    <property type="entry name" value="C2.B.1:_Sucrose_Phosphatase_Li"/>
    <property type="match status" value="1"/>
</dbReference>
<dbReference type="GO" id="GO:0050307">
    <property type="term" value="F:sucrose-phosphate phosphatase activity"/>
    <property type="evidence" value="ECO:0007669"/>
    <property type="project" value="UniProtKB-UniRule"/>
</dbReference>
<proteinExistence type="inferred from homology"/>
<evidence type="ECO:0000259" key="9">
    <source>
        <dbReference type="Pfam" id="PF05116"/>
    </source>
</evidence>
<dbReference type="SUPFAM" id="SSF54427">
    <property type="entry name" value="NTF2-like"/>
    <property type="match status" value="1"/>
</dbReference>
<dbReference type="NCBIfam" id="TIGR01482">
    <property type="entry name" value="SPP-subfamily"/>
    <property type="match status" value="1"/>
</dbReference>
<dbReference type="NCBIfam" id="TIGR01485">
    <property type="entry name" value="SPP_plant-cyano"/>
    <property type="match status" value="1"/>
</dbReference>
<comment type="catalytic activity">
    <reaction evidence="7 8">
        <text>sucrose 6(F)-phosphate + H2O = sucrose + phosphate</text>
        <dbReference type="Rhea" id="RHEA:19289"/>
        <dbReference type="ChEBI" id="CHEBI:15377"/>
        <dbReference type="ChEBI" id="CHEBI:17992"/>
        <dbReference type="ChEBI" id="CHEBI:43474"/>
        <dbReference type="ChEBI" id="CHEBI:57723"/>
        <dbReference type="EC" id="3.1.3.24"/>
    </reaction>
</comment>
<gene>
    <name evidence="11" type="ORF">MKW98_007571</name>
</gene>
<dbReference type="InterPro" id="IPR036412">
    <property type="entry name" value="HAD-like_sf"/>
</dbReference>
<protein>
    <recommendedName>
        <fullName evidence="8">Sucrose-phosphatase</fullName>
        <ecNumber evidence="8">3.1.3.24</ecNumber>
    </recommendedName>
</protein>
<evidence type="ECO:0000256" key="3">
    <source>
        <dbReference type="ARBA" id="ARBA00007211"/>
    </source>
</evidence>
<organism evidence="11 12">
    <name type="scientific">Papaver atlanticum</name>
    <dbReference type="NCBI Taxonomy" id="357466"/>
    <lineage>
        <taxon>Eukaryota</taxon>
        <taxon>Viridiplantae</taxon>
        <taxon>Streptophyta</taxon>
        <taxon>Embryophyta</taxon>
        <taxon>Tracheophyta</taxon>
        <taxon>Spermatophyta</taxon>
        <taxon>Magnoliopsida</taxon>
        <taxon>Ranunculales</taxon>
        <taxon>Papaveraceae</taxon>
        <taxon>Papaveroideae</taxon>
        <taxon>Papaver</taxon>
    </lineage>
</organism>
<comment type="caution">
    <text evidence="11">The sequence shown here is derived from an EMBL/GenBank/DDBJ whole genome shotgun (WGS) entry which is preliminary data.</text>
</comment>
<feature type="domain" description="Sucrose-phosphatase C-terminal" evidence="10">
    <location>
        <begin position="270"/>
        <end position="390"/>
    </location>
</feature>
<comment type="function">
    <text evidence="8">Catalyzes the final step of sucrose synthesis.</text>
</comment>
<keyword evidence="5 8" id="KW-0378">Hydrolase</keyword>
<dbReference type="Proteomes" id="UP001202328">
    <property type="component" value="Unassembled WGS sequence"/>
</dbReference>
<dbReference type="PANTHER" id="PTHR46521:SF4">
    <property type="entry name" value="SUCROSE-PHOSPHATASE 2-RELATED"/>
    <property type="match status" value="1"/>
</dbReference>
<dbReference type="InterPro" id="IPR013679">
    <property type="entry name" value="SPP_C"/>
</dbReference>
<dbReference type="PANTHER" id="PTHR46521">
    <property type="entry name" value="SUCROSE-PHOSPHATASE 2-RELATED"/>
    <property type="match status" value="1"/>
</dbReference>
<dbReference type="InterPro" id="IPR006379">
    <property type="entry name" value="HAD-SF_hydro_IIB"/>
</dbReference>
<comment type="subunit">
    <text evidence="4 8">Homodimer.</text>
</comment>
<comment type="cofactor">
    <cofactor evidence="1 8">
        <name>Mg(2+)</name>
        <dbReference type="ChEBI" id="CHEBI:18420"/>
    </cofactor>
</comment>
<dbReference type="SFLD" id="SFLDG01140">
    <property type="entry name" value="C2.B:_Phosphomannomutase_and_P"/>
    <property type="match status" value="1"/>
</dbReference>
<reference evidence="11" key="1">
    <citation type="submission" date="2022-04" db="EMBL/GenBank/DDBJ databases">
        <title>A functionally conserved STORR gene fusion in Papaver species that diverged 16.8 million years ago.</title>
        <authorList>
            <person name="Catania T."/>
        </authorList>
    </citation>
    <scope>NUCLEOTIDE SEQUENCE</scope>
    <source>
        <strain evidence="11">S-188037</strain>
    </source>
</reference>
<evidence type="ECO:0000256" key="5">
    <source>
        <dbReference type="ARBA" id="ARBA00022801"/>
    </source>
</evidence>
<dbReference type="EC" id="3.1.3.24" evidence="8"/>
<dbReference type="EMBL" id="JAJJMB010009858">
    <property type="protein sequence ID" value="KAI3912044.1"/>
    <property type="molecule type" value="Genomic_DNA"/>
</dbReference>
<dbReference type="GO" id="GO:0000287">
    <property type="term" value="F:magnesium ion binding"/>
    <property type="evidence" value="ECO:0007669"/>
    <property type="project" value="UniProtKB-UniRule"/>
</dbReference>
<evidence type="ECO:0000256" key="4">
    <source>
        <dbReference type="ARBA" id="ARBA00011738"/>
    </source>
</evidence>
<keyword evidence="12" id="KW-1185">Reference proteome</keyword>
<comment type="pathway">
    <text evidence="2 8">Glycan biosynthesis; sucrose biosynthesis; sucrose from D-fructose 6-phosphate and UDP-alpha-D-glucose: step 2/2.</text>
</comment>
<dbReference type="Gene3D" id="3.10.450.50">
    <property type="match status" value="1"/>
</dbReference>
<dbReference type="AlphaFoldDB" id="A0AAD4SKI8"/>
<evidence type="ECO:0000313" key="12">
    <source>
        <dbReference type="Proteomes" id="UP001202328"/>
    </source>
</evidence>
<dbReference type="Gene3D" id="3.90.1070.10">
    <property type="match status" value="1"/>
</dbReference>